<reference evidence="2" key="1">
    <citation type="submission" date="2023-03" db="EMBL/GenBank/DDBJ databases">
        <title>Massive genome expansion in bonnet fungi (Mycena s.s.) driven by repeated elements and novel gene families across ecological guilds.</title>
        <authorList>
            <consortium name="Lawrence Berkeley National Laboratory"/>
            <person name="Harder C.B."/>
            <person name="Miyauchi S."/>
            <person name="Viragh M."/>
            <person name="Kuo A."/>
            <person name="Thoen E."/>
            <person name="Andreopoulos B."/>
            <person name="Lu D."/>
            <person name="Skrede I."/>
            <person name="Drula E."/>
            <person name="Henrissat B."/>
            <person name="Morin E."/>
            <person name="Kohler A."/>
            <person name="Barry K."/>
            <person name="LaButti K."/>
            <person name="Morin E."/>
            <person name="Salamov A."/>
            <person name="Lipzen A."/>
            <person name="Mereny Z."/>
            <person name="Hegedus B."/>
            <person name="Baldrian P."/>
            <person name="Stursova M."/>
            <person name="Weitz H."/>
            <person name="Taylor A."/>
            <person name="Grigoriev I.V."/>
            <person name="Nagy L.G."/>
            <person name="Martin F."/>
            <person name="Kauserud H."/>
        </authorList>
    </citation>
    <scope>NUCLEOTIDE SEQUENCE</scope>
    <source>
        <strain evidence="2">CBHHK182m</strain>
    </source>
</reference>
<accession>A0AAD7IIA6</accession>
<feature type="compositionally biased region" description="Basic residues" evidence="1">
    <location>
        <begin position="84"/>
        <end position="106"/>
    </location>
</feature>
<protein>
    <submittedName>
        <fullName evidence="2">Uncharacterized protein</fullName>
    </submittedName>
</protein>
<evidence type="ECO:0000313" key="2">
    <source>
        <dbReference type="EMBL" id="KAJ7742887.1"/>
    </source>
</evidence>
<evidence type="ECO:0000256" key="1">
    <source>
        <dbReference type="SAM" id="MobiDB-lite"/>
    </source>
</evidence>
<proteinExistence type="predicted"/>
<gene>
    <name evidence="2" type="ORF">B0H16DRAFT_1562663</name>
</gene>
<comment type="caution">
    <text evidence="2">The sequence shown here is derived from an EMBL/GenBank/DDBJ whole genome shotgun (WGS) entry which is preliminary data.</text>
</comment>
<feature type="region of interest" description="Disordered" evidence="1">
    <location>
        <begin position="70"/>
        <end position="107"/>
    </location>
</feature>
<name>A0AAD7IIA6_9AGAR</name>
<dbReference type="EMBL" id="JARKIB010000093">
    <property type="protein sequence ID" value="KAJ7742887.1"/>
    <property type="molecule type" value="Genomic_DNA"/>
</dbReference>
<organism evidence="2 3">
    <name type="scientific">Mycena metata</name>
    <dbReference type="NCBI Taxonomy" id="1033252"/>
    <lineage>
        <taxon>Eukaryota</taxon>
        <taxon>Fungi</taxon>
        <taxon>Dikarya</taxon>
        <taxon>Basidiomycota</taxon>
        <taxon>Agaricomycotina</taxon>
        <taxon>Agaricomycetes</taxon>
        <taxon>Agaricomycetidae</taxon>
        <taxon>Agaricales</taxon>
        <taxon>Marasmiineae</taxon>
        <taxon>Mycenaceae</taxon>
        <taxon>Mycena</taxon>
    </lineage>
</organism>
<evidence type="ECO:0000313" key="3">
    <source>
        <dbReference type="Proteomes" id="UP001215598"/>
    </source>
</evidence>
<sequence length="288" mass="32911">MGRLAGITSVERSKSRALRTLCPEHKKKMLQNRLGLRRLPYLQGLQIELRSSRTLHIHVHQGRVLRQLRGVHGGVPSPPTERNTRRKQITKSNQKKSHRGADHKHRTVSDCIPRQRSADMWFLHSKPCARNHKWPTARAKAKSVMAGIPRGHQQKRSISRSGPSIWLRQRQHSCFAIRCEHDDHDGYVSSVLHYDALTVILYRRSQQRPLSSFSIRTAPRLHRVLRVVPGGSRYAVVTHIPAVIVSFSRIPCPLLCERNQSPVAIVDYDSTSIGSMYYVGLNPIFFIT</sequence>
<keyword evidence="3" id="KW-1185">Reference proteome</keyword>
<dbReference type="Proteomes" id="UP001215598">
    <property type="component" value="Unassembled WGS sequence"/>
</dbReference>
<dbReference type="AlphaFoldDB" id="A0AAD7IIA6"/>